<keyword evidence="6" id="KW-0067">ATP-binding</keyword>
<sequence>MGSGGMGEVYLAQHPRLPRQEALKILNDDICADPAYRRRFIKEADLAAALWHPNIVRINDRGESDGQLWIAMDFVDGTDAASLLREQYPAGMPAAQVGVIIEAIAAALDYAHHHHDVLHRDVGPANILLAAPGTEEQRILLGDFGIARTIGDTGGLTATNMMIGTFPYAAPEQLTDEPIDGRADQYALAATAFHLLTGAPLFPHTNPAVVISRHLNTPPPKLAEIRPTLTAFDPVFAIALAKDPTERFDRCTHFADAFTRAVHAIGQSTNSVWTMPRPLAVREPTLTTSAPATPQRRRRRRVAAAAAVVVLVGVGAGGYQPSGGRPLASPAGVATPQHAVALAPPLNAPAPAPAPVPAPLPAPTPVSGASVPAAASAPTTPLVKPPAPPPQRAAVDRDQTFVDQLSHIPGLTVTDPGTAAATGRAICKSLKNGGSPNDSVQATVNGNNGLTPAQAAAGVNAAIGVYCPQYPH</sequence>
<reference evidence="9 10" key="1">
    <citation type="journal article" date="2019" name="Emerg. Microbes Infect.">
        <title>Comprehensive subspecies identification of 175 nontuberculous mycobacteria species based on 7547 genomic profiles.</title>
        <authorList>
            <person name="Matsumoto Y."/>
            <person name="Kinjo T."/>
            <person name="Motooka D."/>
            <person name="Nabeya D."/>
            <person name="Jung N."/>
            <person name="Uechi K."/>
            <person name="Horii T."/>
            <person name="Iida T."/>
            <person name="Fujita J."/>
            <person name="Nakamura S."/>
        </authorList>
    </citation>
    <scope>NUCLEOTIDE SEQUENCE [LARGE SCALE GENOMIC DNA]</scope>
    <source>
        <strain evidence="9 10">JCM 18565</strain>
    </source>
</reference>
<evidence type="ECO:0000256" key="4">
    <source>
        <dbReference type="ARBA" id="ARBA00022741"/>
    </source>
</evidence>
<dbReference type="PANTHER" id="PTHR43289:SF6">
    <property type="entry name" value="SERINE_THREONINE-PROTEIN KINASE NEKL-3"/>
    <property type="match status" value="1"/>
</dbReference>
<keyword evidence="2" id="KW-0723">Serine/threonine-protein kinase</keyword>
<dbReference type="Proteomes" id="UP000465240">
    <property type="component" value="Unassembled WGS sequence"/>
</dbReference>
<feature type="compositionally biased region" description="Low complexity" evidence="7">
    <location>
        <begin position="365"/>
        <end position="382"/>
    </location>
</feature>
<evidence type="ECO:0000259" key="8">
    <source>
        <dbReference type="PROSITE" id="PS50011"/>
    </source>
</evidence>
<proteinExistence type="predicted"/>
<keyword evidence="4" id="KW-0547">Nucleotide-binding</keyword>
<dbReference type="SUPFAM" id="SSF56112">
    <property type="entry name" value="Protein kinase-like (PK-like)"/>
    <property type="match status" value="1"/>
</dbReference>
<dbReference type="CDD" id="cd14014">
    <property type="entry name" value="STKc_PknB_like"/>
    <property type="match status" value="1"/>
</dbReference>
<evidence type="ECO:0000256" key="3">
    <source>
        <dbReference type="ARBA" id="ARBA00022679"/>
    </source>
</evidence>
<dbReference type="PANTHER" id="PTHR43289">
    <property type="entry name" value="MITOGEN-ACTIVATED PROTEIN KINASE KINASE KINASE 20-RELATED"/>
    <property type="match status" value="1"/>
</dbReference>
<accession>A0ABQ1CAW8</accession>
<name>A0ABQ1CAW8_9MYCO</name>
<dbReference type="EC" id="2.7.11.1" evidence="1"/>
<comment type="caution">
    <text evidence="9">The sequence shown here is derived from an EMBL/GenBank/DDBJ whole genome shotgun (WGS) entry which is preliminary data.</text>
</comment>
<dbReference type="InterPro" id="IPR000719">
    <property type="entry name" value="Prot_kinase_dom"/>
</dbReference>
<keyword evidence="3" id="KW-0808">Transferase</keyword>
<dbReference type="Gene3D" id="3.30.200.20">
    <property type="entry name" value="Phosphorylase Kinase, domain 1"/>
    <property type="match status" value="1"/>
</dbReference>
<dbReference type="EMBL" id="BLKX01000001">
    <property type="protein sequence ID" value="GFG81625.1"/>
    <property type="molecule type" value="Genomic_DNA"/>
</dbReference>
<evidence type="ECO:0000256" key="1">
    <source>
        <dbReference type="ARBA" id="ARBA00012513"/>
    </source>
</evidence>
<keyword evidence="5" id="KW-0418">Kinase</keyword>
<evidence type="ECO:0000256" key="2">
    <source>
        <dbReference type="ARBA" id="ARBA00022527"/>
    </source>
</evidence>
<evidence type="ECO:0000256" key="6">
    <source>
        <dbReference type="ARBA" id="ARBA00022840"/>
    </source>
</evidence>
<dbReference type="InterPro" id="IPR007969">
    <property type="entry name" value="DUF732"/>
</dbReference>
<gene>
    <name evidence="9" type="ORF">MPRG_49010</name>
</gene>
<dbReference type="Gene3D" id="1.10.510.10">
    <property type="entry name" value="Transferase(Phosphotransferase) domain 1"/>
    <property type="match status" value="1"/>
</dbReference>
<keyword evidence="10" id="KW-1185">Reference proteome</keyword>
<feature type="domain" description="Protein kinase" evidence="8">
    <location>
        <begin position="1"/>
        <end position="259"/>
    </location>
</feature>
<protein>
    <recommendedName>
        <fullName evidence="1">non-specific serine/threonine protein kinase</fullName>
        <ecNumber evidence="1">2.7.11.1</ecNumber>
    </recommendedName>
</protein>
<evidence type="ECO:0000256" key="7">
    <source>
        <dbReference type="SAM" id="MobiDB-lite"/>
    </source>
</evidence>
<organism evidence="9 10">
    <name type="scientific">Mycobacterium paragordonae</name>
    <dbReference type="NCBI Taxonomy" id="1389713"/>
    <lineage>
        <taxon>Bacteria</taxon>
        <taxon>Bacillati</taxon>
        <taxon>Actinomycetota</taxon>
        <taxon>Actinomycetes</taxon>
        <taxon>Mycobacteriales</taxon>
        <taxon>Mycobacteriaceae</taxon>
        <taxon>Mycobacterium</taxon>
    </lineage>
</organism>
<dbReference type="Pfam" id="PF05305">
    <property type="entry name" value="DUF732"/>
    <property type="match status" value="1"/>
</dbReference>
<dbReference type="InterPro" id="IPR011009">
    <property type="entry name" value="Kinase-like_dom_sf"/>
</dbReference>
<dbReference type="PROSITE" id="PS50011">
    <property type="entry name" value="PROTEIN_KINASE_DOM"/>
    <property type="match status" value="1"/>
</dbReference>
<dbReference type="Pfam" id="PF00069">
    <property type="entry name" value="Pkinase"/>
    <property type="match status" value="1"/>
</dbReference>
<evidence type="ECO:0000313" key="9">
    <source>
        <dbReference type="EMBL" id="GFG81625.1"/>
    </source>
</evidence>
<evidence type="ECO:0000313" key="10">
    <source>
        <dbReference type="Proteomes" id="UP000465240"/>
    </source>
</evidence>
<evidence type="ECO:0000256" key="5">
    <source>
        <dbReference type="ARBA" id="ARBA00022777"/>
    </source>
</evidence>
<feature type="region of interest" description="Disordered" evidence="7">
    <location>
        <begin position="359"/>
        <end position="393"/>
    </location>
</feature>